<dbReference type="Proteomes" id="UP000184052">
    <property type="component" value="Unassembled WGS sequence"/>
</dbReference>
<dbReference type="EMBL" id="FQZL01000006">
    <property type="protein sequence ID" value="SHI66326.1"/>
    <property type="molecule type" value="Genomic_DNA"/>
</dbReference>
<name>A0A1M6CZA5_9FIRM</name>
<protein>
    <recommendedName>
        <fullName evidence="3">Sporulation and spore germination</fullName>
    </recommendedName>
</protein>
<organism evidence="1 2">
    <name type="scientific">Dethiosulfatibacter aminovorans DSM 17477</name>
    <dbReference type="NCBI Taxonomy" id="1121476"/>
    <lineage>
        <taxon>Bacteria</taxon>
        <taxon>Bacillati</taxon>
        <taxon>Bacillota</taxon>
        <taxon>Tissierellia</taxon>
        <taxon>Dethiosulfatibacter</taxon>
    </lineage>
</organism>
<sequence length="284" mass="32677">MKVLSFISVFLLYKEFSMKNKIMISILAVVILLTTSCTRSEDDVIRISPFSEEENVYVQLYLPNKSMSCIITELSGVYDLNEAKEIEETLDIMQNRTMESGSFVSMEYLKILNTSVVSDTVFIEYYFDNGNELDEMEECLMLYSIVNTATNYENIDFVKLTNSNGSNYFSKYFNIESPFTPTNTLLYKDYISPIETVEKFLNSVIVKNIPDSAAEAKANNIFYNTGFDIVSYKITKYEYNKYGEYVTVKTNIMLQDSSGNYTNENISFLLELSSGKYKIKEIVE</sequence>
<gene>
    <name evidence="1" type="ORF">SAMN02745751_00729</name>
</gene>
<evidence type="ECO:0000313" key="2">
    <source>
        <dbReference type="Proteomes" id="UP000184052"/>
    </source>
</evidence>
<reference evidence="1 2" key="1">
    <citation type="submission" date="2016-11" db="EMBL/GenBank/DDBJ databases">
        <authorList>
            <person name="Jaros S."/>
            <person name="Januszkiewicz K."/>
            <person name="Wedrychowicz H."/>
        </authorList>
    </citation>
    <scope>NUCLEOTIDE SEQUENCE [LARGE SCALE GENOMIC DNA]</scope>
    <source>
        <strain evidence="1 2">DSM 17477</strain>
    </source>
</reference>
<dbReference type="STRING" id="1121476.SAMN02745751_00729"/>
<evidence type="ECO:0008006" key="3">
    <source>
        <dbReference type="Google" id="ProtNLM"/>
    </source>
</evidence>
<proteinExistence type="predicted"/>
<evidence type="ECO:0000313" key="1">
    <source>
        <dbReference type="EMBL" id="SHI66326.1"/>
    </source>
</evidence>
<accession>A0A1M6CZA5</accession>
<dbReference type="AlphaFoldDB" id="A0A1M6CZA5"/>
<keyword evidence="2" id="KW-1185">Reference proteome</keyword>